<dbReference type="EMBL" id="BHYM01000098">
    <property type="protein sequence ID" value="GCE44534.1"/>
    <property type="molecule type" value="Genomic_DNA"/>
</dbReference>
<dbReference type="GO" id="GO:0003676">
    <property type="term" value="F:nucleic acid binding"/>
    <property type="evidence" value="ECO:0007669"/>
    <property type="project" value="InterPro"/>
</dbReference>
<evidence type="ECO:0000313" key="4">
    <source>
        <dbReference type="Proteomes" id="UP000287519"/>
    </source>
</evidence>
<accession>A0A402CLU3</accession>
<comment type="caution">
    <text evidence="3">The sequence shown here is derived from an EMBL/GenBank/DDBJ whole genome shotgun (WGS) entry which is preliminary data.</text>
</comment>
<protein>
    <submittedName>
        <fullName evidence="3">Mobile element protein</fullName>
    </submittedName>
</protein>
<evidence type="ECO:0000313" key="3">
    <source>
        <dbReference type="EMBL" id="GCE44534.1"/>
    </source>
</evidence>
<dbReference type="InterPro" id="IPR047655">
    <property type="entry name" value="Transpos_IS630-like"/>
</dbReference>
<evidence type="ECO:0000256" key="1">
    <source>
        <dbReference type="SAM" id="MobiDB-lite"/>
    </source>
</evidence>
<dbReference type="Proteomes" id="UP000287519">
    <property type="component" value="Unassembled WGS sequence"/>
</dbReference>
<keyword evidence="4" id="KW-1185">Reference proteome</keyword>
<dbReference type="NCBIfam" id="NF033545">
    <property type="entry name" value="transpos_IS630"/>
    <property type="match status" value="1"/>
</dbReference>
<organism evidence="3 4">
    <name type="scientific">Rhodococcus wratislaviensis</name>
    <name type="common">Tsukamurella wratislaviensis</name>
    <dbReference type="NCBI Taxonomy" id="44752"/>
    <lineage>
        <taxon>Bacteria</taxon>
        <taxon>Bacillati</taxon>
        <taxon>Actinomycetota</taxon>
        <taxon>Actinomycetes</taxon>
        <taxon>Mycobacteriales</taxon>
        <taxon>Nocardiaceae</taxon>
        <taxon>Rhodococcus</taxon>
    </lineage>
</organism>
<feature type="compositionally biased region" description="Basic and acidic residues" evidence="1">
    <location>
        <begin position="350"/>
        <end position="362"/>
    </location>
</feature>
<dbReference type="AlphaFoldDB" id="A0A402CLU3"/>
<dbReference type="Gene3D" id="3.30.420.10">
    <property type="entry name" value="Ribonuclease H-like superfamily/Ribonuclease H"/>
    <property type="match status" value="1"/>
</dbReference>
<dbReference type="OrthoDB" id="2375382at2"/>
<dbReference type="SUPFAM" id="SSF46689">
    <property type="entry name" value="Homeodomain-like"/>
    <property type="match status" value="1"/>
</dbReference>
<dbReference type="InterPro" id="IPR009057">
    <property type="entry name" value="Homeodomain-like_sf"/>
</dbReference>
<reference evidence="3 4" key="1">
    <citation type="submission" date="2018-11" db="EMBL/GenBank/DDBJ databases">
        <title>Microbial catabolism of amino acid.</title>
        <authorList>
            <person name="Hibi M."/>
            <person name="Ogawa J."/>
        </authorList>
    </citation>
    <scope>NUCLEOTIDE SEQUENCE [LARGE SCALE GENOMIC DNA]</scope>
    <source>
        <strain evidence="3 4">C31-06</strain>
    </source>
</reference>
<evidence type="ECO:0000259" key="2">
    <source>
        <dbReference type="Pfam" id="PF13358"/>
    </source>
</evidence>
<proteinExistence type="predicted"/>
<name>A0A402CLU3_RHOWR</name>
<dbReference type="Pfam" id="PF13565">
    <property type="entry name" value="HTH_32"/>
    <property type="match status" value="1"/>
</dbReference>
<feature type="domain" description="Tc1-like transposase DDE" evidence="2">
    <location>
        <begin position="184"/>
        <end position="311"/>
    </location>
</feature>
<gene>
    <name evidence="3" type="ORF">Rhow_008955</name>
</gene>
<sequence length="374" mass="42122">MAEPVRARRLTDAEGMRLQQIVRRGKGSAIRVRRAMIIMASASGTPVPAIARLVAADEDTVRGVIHAFNDKGLAALDPRWAGGRPRLITDDDIAFVVTTATTRPAKLGQPFTHWSLRKLAAYLADNPVRAVGVGRERLRQILCERGITFQRTRTWKESTDPDKEAKLDRIEQVTTEHLDRCFAFDQFGPLSIRPCHGSAWAPRSKPHRLPATYRRTHGIRYFHGCYSLGDDQLWGVTRRRKGGDHSLAAFKSIRAARPDGEPVYVILDNLSANKTPKIRSWAAENNVELCFTPTNASWANPIEAQFGPLRTFVMGDSNHANHTVLARRLQDYLRWRNVNARHPEVLAAQRQERARVRSERQQRWGRPRAGAAAA</sequence>
<dbReference type="InterPro" id="IPR036397">
    <property type="entry name" value="RNaseH_sf"/>
</dbReference>
<dbReference type="Pfam" id="PF13358">
    <property type="entry name" value="DDE_3"/>
    <property type="match status" value="1"/>
</dbReference>
<dbReference type="InterPro" id="IPR038717">
    <property type="entry name" value="Tc1-like_DDE_dom"/>
</dbReference>
<feature type="region of interest" description="Disordered" evidence="1">
    <location>
        <begin position="346"/>
        <end position="374"/>
    </location>
</feature>